<dbReference type="PhylomeDB" id="J9HTR1"/>
<reference evidence="3" key="1">
    <citation type="submission" date="2005-10" db="EMBL/GenBank/DDBJ databases">
        <authorList>
            <person name="Loftus B.J."/>
            <person name="Nene V.M."/>
            <person name="Hannick L.I."/>
            <person name="Bidwell S."/>
            <person name="Haas B."/>
            <person name="Amedeo P."/>
            <person name="Orvis J."/>
            <person name="Wortman J.R."/>
            <person name="White O.R."/>
            <person name="Salzberg S."/>
            <person name="Shumway M."/>
            <person name="Koo H."/>
            <person name="Zhao Y."/>
            <person name="Holmes M."/>
            <person name="Miller J."/>
            <person name="Schatz M."/>
            <person name="Pop M."/>
            <person name="Pai G."/>
            <person name="Utterback T."/>
            <person name="Rogers Y.-H."/>
            <person name="Kravitz S."/>
            <person name="Fraser C.M."/>
        </authorList>
    </citation>
    <scope>NUCLEOTIDE SEQUENCE</scope>
    <source>
        <strain evidence="3">Liverpool</strain>
    </source>
</reference>
<proteinExistence type="predicted"/>
<feature type="binding site" evidence="1">
    <location>
        <position position="20"/>
    </location>
    <ligand>
        <name>Zn(2+)</name>
        <dbReference type="ChEBI" id="CHEBI:29105"/>
    </ligand>
</feature>
<dbReference type="VEuPathDB" id="VectorBase:AAEL027904"/>
<dbReference type="PROSITE" id="PS51915">
    <property type="entry name" value="ZAD"/>
    <property type="match status" value="1"/>
</dbReference>
<dbReference type="InterPro" id="IPR012934">
    <property type="entry name" value="Znf_AD"/>
</dbReference>
<dbReference type="GO" id="GO:0005634">
    <property type="term" value="C:nucleus"/>
    <property type="evidence" value="ECO:0007669"/>
    <property type="project" value="InterPro"/>
</dbReference>
<feature type="domain" description="ZAD" evidence="2">
    <location>
        <begin position="15"/>
        <end position="98"/>
    </location>
</feature>
<reference evidence="3" key="3">
    <citation type="submission" date="2012-09" db="EMBL/GenBank/DDBJ databases">
        <authorList>
            <consortium name="VectorBase"/>
        </authorList>
    </citation>
    <scope>NUCLEOTIDE SEQUENCE</scope>
    <source>
        <strain evidence="3">Liverpool</strain>
    </source>
</reference>
<dbReference type="Gene3D" id="3.40.1800.20">
    <property type="match status" value="1"/>
</dbReference>
<reference evidence="3" key="2">
    <citation type="journal article" date="2007" name="Science">
        <title>Genome sequence of Aedes aegypti, a major arbovirus vector.</title>
        <authorList>
            <person name="Nene V."/>
            <person name="Wortman J.R."/>
            <person name="Lawson D."/>
            <person name="Haas B."/>
            <person name="Kodira C."/>
            <person name="Tu Z.J."/>
            <person name="Loftus B."/>
            <person name="Xi Z."/>
            <person name="Megy K."/>
            <person name="Grabherr M."/>
            <person name="Ren Q."/>
            <person name="Zdobnov E.M."/>
            <person name="Lobo N.F."/>
            <person name="Campbell K.S."/>
            <person name="Brown S.E."/>
            <person name="Bonaldo M.F."/>
            <person name="Zhu J."/>
            <person name="Sinkins S.P."/>
            <person name="Hogenkamp D.G."/>
            <person name="Amedeo P."/>
            <person name="Arensburger P."/>
            <person name="Atkinson P.W."/>
            <person name="Bidwell S."/>
            <person name="Biedler J."/>
            <person name="Birney E."/>
            <person name="Bruggner R.V."/>
            <person name="Costas J."/>
            <person name="Coy M.R."/>
            <person name="Crabtree J."/>
            <person name="Crawford M."/>
            <person name="Debruyn B."/>
            <person name="Decaprio D."/>
            <person name="Eiglmeier K."/>
            <person name="Eisenstadt E."/>
            <person name="El-Dorry H."/>
            <person name="Gelbart W.M."/>
            <person name="Gomes S.L."/>
            <person name="Hammond M."/>
            <person name="Hannick L.I."/>
            <person name="Hogan J.R."/>
            <person name="Holmes M.H."/>
            <person name="Jaffe D."/>
            <person name="Johnston J.S."/>
            <person name="Kennedy R.C."/>
            <person name="Koo H."/>
            <person name="Kravitz S."/>
            <person name="Kriventseva E.V."/>
            <person name="Kulp D."/>
            <person name="Labutti K."/>
            <person name="Lee E."/>
            <person name="Li S."/>
            <person name="Lovin D.D."/>
            <person name="Mao C."/>
            <person name="Mauceli E."/>
            <person name="Menck C.F."/>
            <person name="Miller J.R."/>
            <person name="Montgomery P."/>
            <person name="Mori A."/>
            <person name="Nascimento A.L."/>
            <person name="Naveira H.F."/>
            <person name="Nusbaum C."/>
            <person name="O'leary S."/>
            <person name="Orvis J."/>
            <person name="Pertea M."/>
            <person name="Quesneville H."/>
            <person name="Reidenbach K.R."/>
            <person name="Rogers Y.H."/>
            <person name="Roth C.W."/>
            <person name="Schneider J.R."/>
            <person name="Schatz M."/>
            <person name="Shumway M."/>
            <person name="Stanke M."/>
            <person name="Stinson E.O."/>
            <person name="Tubio J.M."/>
            <person name="Vanzee J.P."/>
            <person name="Verjovski-Almeida S."/>
            <person name="Werner D."/>
            <person name="White O."/>
            <person name="Wyder S."/>
            <person name="Zeng Q."/>
            <person name="Zhao Q."/>
            <person name="Zhao Y."/>
            <person name="Hill C.A."/>
            <person name="Raikhel A.S."/>
            <person name="Soares M.B."/>
            <person name="Knudson D.L."/>
            <person name="Lee N.H."/>
            <person name="Galagan J."/>
            <person name="Salzberg S.L."/>
            <person name="Paulsen I.T."/>
            <person name="Dimopoulos G."/>
            <person name="Collins F.H."/>
            <person name="Birren B."/>
            <person name="Fraser-Liggett C.M."/>
            <person name="Severson D.W."/>
        </authorList>
    </citation>
    <scope>NUCLEOTIDE SEQUENCE [LARGE SCALE GENOMIC DNA]</scope>
    <source>
        <strain evidence="3">Liverpool</strain>
    </source>
</reference>
<gene>
    <name evidence="3" type="ORF">AaeL_AAEL017433</name>
</gene>
<evidence type="ECO:0000313" key="4">
    <source>
        <dbReference type="Proteomes" id="UP000682892"/>
    </source>
</evidence>
<keyword evidence="1" id="KW-0479">Metal-binding</keyword>
<evidence type="ECO:0000259" key="2">
    <source>
        <dbReference type="PROSITE" id="PS51915"/>
    </source>
</evidence>
<dbReference type="AlphaFoldDB" id="J9HTR1"/>
<evidence type="ECO:0000313" key="3">
    <source>
        <dbReference type="EMBL" id="EJY58033.1"/>
    </source>
</evidence>
<accession>J9HTR1</accession>
<sequence length="115" mass="13171">MERFAINILHKRIYKICRLCGVDQPHKIPIIDGAETILVGDEDEEASLAKKIEECVGIQVHKDDKMPQNICALCVDKINDFYEYRLMCAATNLQTRSILNLNLVEPSRKLFLEVP</sequence>
<dbReference type="SMART" id="SM00868">
    <property type="entry name" value="zf-AD"/>
    <property type="match status" value="1"/>
</dbReference>
<keyword evidence="1" id="KW-0862">Zinc</keyword>
<dbReference type="PANTHER" id="PTHR39942">
    <property type="entry name" value="BCDNA.LD26519-RELATED"/>
    <property type="match status" value="1"/>
</dbReference>
<feature type="binding site" evidence="1">
    <location>
        <position position="74"/>
    </location>
    <ligand>
        <name>Zn(2+)</name>
        <dbReference type="ChEBI" id="CHEBI:29105"/>
    </ligand>
</feature>
<dbReference type="HOGENOM" id="CLU_2110910_0_0_1"/>
<protein>
    <submittedName>
        <fullName evidence="3">AAEL017433-PA</fullName>
    </submittedName>
</protein>
<dbReference type="STRING" id="7159.J9HTR1"/>
<dbReference type="eggNOG" id="KOG1721">
    <property type="taxonomic scope" value="Eukaryota"/>
</dbReference>
<dbReference type="PaxDb" id="7159-AAEL017433-PA"/>
<dbReference type="SUPFAM" id="SSF57716">
    <property type="entry name" value="Glucocorticoid receptor-like (DNA-binding domain)"/>
    <property type="match status" value="1"/>
</dbReference>
<organism evidence="3 4">
    <name type="scientific">Aedes aegypti</name>
    <name type="common">Yellowfever mosquito</name>
    <name type="synonym">Culex aegypti</name>
    <dbReference type="NCBI Taxonomy" id="7159"/>
    <lineage>
        <taxon>Eukaryota</taxon>
        <taxon>Metazoa</taxon>
        <taxon>Ecdysozoa</taxon>
        <taxon>Arthropoda</taxon>
        <taxon>Hexapoda</taxon>
        <taxon>Insecta</taxon>
        <taxon>Pterygota</taxon>
        <taxon>Neoptera</taxon>
        <taxon>Endopterygota</taxon>
        <taxon>Diptera</taxon>
        <taxon>Nematocera</taxon>
        <taxon>Culicoidea</taxon>
        <taxon>Culicidae</taxon>
        <taxon>Culicinae</taxon>
        <taxon>Aedini</taxon>
        <taxon>Aedes</taxon>
        <taxon>Stegomyia</taxon>
    </lineage>
</organism>
<evidence type="ECO:0000256" key="1">
    <source>
        <dbReference type="PROSITE-ProRule" id="PRU01263"/>
    </source>
</evidence>
<feature type="binding site" evidence="1">
    <location>
        <position position="17"/>
    </location>
    <ligand>
        <name>Zn(2+)</name>
        <dbReference type="ChEBI" id="CHEBI:29105"/>
    </ligand>
</feature>
<dbReference type="EMBL" id="CH478012">
    <property type="protein sequence ID" value="EJY58033.1"/>
    <property type="molecule type" value="Genomic_DNA"/>
</dbReference>
<name>J9HTR1_AEDAE</name>
<feature type="binding site" evidence="1">
    <location>
        <position position="71"/>
    </location>
    <ligand>
        <name>Zn(2+)</name>
        <dbReference type="ChEBI" id="CHEBI:29105"/>
    </ligand>
</feature>
<dbReference type="PANTHER" id="PTHR39942:SF1">
    <property type="entry name" value="BCDNA.LD26519-RELATED"/>
    <property type="match status" value="1"/>
</dbReference>
<keyword evidence="1" id="KW-0863">Zinc-finger</keyword>
<dbReference type="Proteomes" id="UP000682892">
    <property type="component" value="Unassembled WGS sequence"/>
</dbReference>
<dbReference type="GO" id="GO:0008270">
    <property type="term" value="F:zinc ion binding"/>
    <property type="evidence" value="ECO:0007669"/>
    <property type="project" value="UniProtKB-UniRule"/>
</dbReference>
<dbReference type="Pfam" id="PF07776">
    <property type="entry name" value="zf-AD"/>
    <property type="match status" value="1"/>
</dbReference>